<reference evidence="9 10" key="1">
    <citation type="submission" date="2018-01" db="EMBL/GenBank/DDBJ databases">
        <title>Draft genome sequence of Paucibacter aquatile CR182 isolated from freshwater of the Nakdong River.</title>
        <authorList>
            <person name="Choi A."/>
            <person name="Chung E.J."/>
        </authorList>
    </citation>
    <scope>NUCLEOTIDE SEQUENCE [LARGE SCALE GENOMIC DNA]</scope>
    <source>
        <strain evidence="9 10">CR182</strain>
    </source>
</reference>
<dbReference type="OrthoDB" id="9806203at2"/>
<keyword evidence="5 6" id="KW-0456">Lyase</keyword>
<name>A0A2N8KZU4_9BURK</name>
<evidence type="ECO:0000256" key="6">
    <source>
        <dbReference type="HAMAP-Rule" id="MF_01200"/>
    </source>
</evidence>
<dbReference type="GO" id="GO:0005829">
    <property type="term" value="C:cytosol"/>
    <property type="evidence" value="ECO:0007669"/>
    <property type="project" value="TreeGrafter"/>
</dbReference>
<protein>
    <recommendedName>
        <fullName evidence="6">Orotidine 5'-phosphate decarboxylase</fullName>
        <ecNumber evidence="6">4.1.1.23</ecNumber>
    </recommendedName>
    <alternativeName>
        <fullName evidence="6">OMP decarboxylase</fullName>
        <shortName evidence="6">OMPDCase</shortName>
        <shortName evidence="6">OMPdecase</shortName>
    </alternativeName>
</protein>
<feature type="binding site" evidence="6 7">
    <location>
        <position position="215"/>
    </location>
    <ligand>
        <name>substrate</name>
    </ligand>
</feature>
<comment type="caution">
    <text evidence="9">The sequence shown here is derived from an EMBL/GenBank/DDBJ whole genome shotgun (WGS) entry which is preliminary data.</text>
</comment>
<dbReference type="PANTHER" id="PTHR32119">
    <property type="entry name" value="OROTIDINE 5'-PHOSPHATE DECARBOXYLASE"/>
    <property type="match status" value="1"/>
</dbReference>
<dbReference type="RefSeq" id="WP_102768887.1">
    <property type="nucleotide sequence ID" value="NZ_POSP01000003.1"/>
</dbReference>
<evidence type="ECO:0000259" key="8">
    <source>
        <dbReference type="SMART" id="SM00934"/>
    </source>
</evidence>
<dbReference type="CDD" id="cd04725">
    <property type="entry name" value="OMP_decarboxylase_like"/>
    <property type="match status" value="1"/>
</dbReference>
<dbReference type="SMART" id="SM00934">
    <property type="entry name" value="OMPdecase"/>
    <property type="match status" value="1"/>
</dbReference>
<dbReference type="NCBIfam" id="TIGR01740">
    <property type="entry name" value="pyrF"/>
    <property type="match status" value="1"/>
</dbReference>
<accession>A0A2N8KZU4</accession>
<feature type="binding site" evidence="6 7">
    <location>
        <position position="17"/>
    </location>
    <ligand>
        <name>substrate</name>
    </ligand>
</feature>
<evidence type="ECO:0000313" key="9">
    <source>
        <dbReference type="EMBL" id="PND38970.1"/>
    </source>
</evidence>
<evidence type="ECO:0000313" key="10">
    <source>
        <dbReference type="Proteomes" id="UP000235916"/>
    </source>
</evidence>
<evidence type="ECO:0000256" key="3">
    <source>
        <dbReference type="ARBA" id="ARBA00022793"/>
    </source>
</evidence>
<dbReference type="NCBIfam" id="NF001273">
    <property type="entry name" value="PRK00230.1"/>
    <property type="match status" value="1"/>
</dbReference>
<dbReference type="Pfam" id="PF00215">
    <property type="entry name" value="OMPdecase"/>
    <property type="match status" value="1"/>
</dbReference>
<comment type="function">
    <text evidence="1 6">Catalyzes the decarboxylation of orotidine 5'-monophosphate (OMP) to uridine 5'-monophosphate (UMP).</text>
</comment>
<evidence type="ECO:0000256" key="1">
    <source>
        <dbReference type="ARBA" id="ARBA00002356"/>
    </source>
</evidence>
<dbReference type="UniPathway" id="UPA00070">
    <property type="reaction ID" value="UER00120"/>
</dbReference>
<keyword evidence="4 6" id="KW-0665">Pyrimidine biosynthesis</keyword>
<evidence type="ECO:0000256" key="7">
    <source>
        <dbReference type="PIRSR" id="PIRSR614732-2"/>
    </source>
</evidence>
<dbReference type="InterPro" id="IPR013785">
    <property type="entry name" value="Aldolase_TIM"/>
</dbReference>
<feature type="binding site" evidence="6 7">
    <location>
        <position position="39"/>
    </location>
    <ligand>
        <name>substrate</name>
    </ligand>
</feature>
<feature type="binding site" evidence="6 7">
    <location>
        <position position="194"/>
    </location>
    <ligand>
        <name>substrate</name>
    </ligand>
</feature>
<evidence type="ECO:0000256" key="4">
    <source>
        <dbReference type="ARBA" id="ARBA00022975"/>
    </source>
</evidence>
<sequence length="254" mass="26072">MHSSPWPLDEALILALDVDSEAQAQRVLARLGGGPRALKIGLQTLCSVGPAWVAQLRAQGHRLFLDLKLHEIPNSVAAGVRAAGRLGASLVTVHASAGSAVLRAAVAAAEEFPQLQVLALTVITSLRDTDLPEIGLPAAVDAQVLRLALLAADCGCHGIVASAQELPLLRPVLPAHLLRVTPGIQLPGTAANDQARVVSPAQAAAAGASHIILGRSISQATDPAEAWAQARAEFARGWLAATGPEVSGPPQSKG</sequence>
<dbReference type="InterPro" id="IPR014732">
    <property type="entry name" value="OMPdecase"/>
</dbReference>
<keyword evidence="10" id="KW-1185">Reference proteome</keyword>
<keyword evidence="3 6" id="KW-0210">Decarboxylase</keyword>
<evidence type="ECO:0000256" key="5">
    <source>
        <dbReference type="ARBA" id="ARBA00023239"/>
    </source>
</evidence>
<comment type="catalytic activity">
    <reaction evidence="6">
        <text>orotidine 5'-phosphate + H(+) = UMP + CO2</text>
        <dbReference type="Rhea" id="RHEA:11596"/>
        <dbReference type="ChEBI" id="CHEBI:15378"/>
        <dbReference type="ChEBI" id="CHEBI:16526"/>
        <dbReference type="ChEBI" id="CHEBI:57538"/>
        <dbReference type="ChEBI" id="CHEBI:57865"/>
        <dbReference type="EC" id="4.1.1.23"/>
    </reaction>
</comment>
<comment type="subunit">
    <text evidence="6">Homodimer.</text>
</comment>
<dbReference type="EMBL" id="POSP01000003">
    <property type="protein sequence ID" value="PND38970.1"/>
    <property type="molecule type" value="Genomic_DNA"/>
</dbReference>
<dbReference type="GO" id="GO:0006207">
    <property type="term" value="P:'de novo' pyrimidine nucleobase biosynthetic process"/>
    <property type="evidence" value="ECO:0007669"/>
    <property type="project" value="InterPro"/>
</dbReference>
<dbReference type="Gene3D" id="3.20.20.70">
    <property type="entry name" value="Aldolase class I"/>
    <property type="match status" value="1"/>
</dbReference>
<organism evidence="9 10">
    <name type="scientific">Kinneretia aquatilis</name>
    <dbReference type="NCBI Taxonomy" id="2070761"/>
    <lineage>
        <taxon>Bacteria</taxon>
        <taxon>Pseudomonadati</taxon>
        <taxon>Pseudomonadota</taxon>
        <taxon>Betaproteobacteria</taxon>
        <taxon>Burkholderiales</taxon>
        <taxon>Sphaerotilaceae</taxon>
        <taxon>Roseateles</taxon>
    </lineage>
</organism>
<feature type="active site" description="Proton donor" evidence="6">
    <location>
        <position position="68"/>
    </location>
</feature>
<feature type="binding site" evidence="6 7">
    <location>
        <position position="124"/>
    </location>
    <ligand>
        <name>substrate</name>
    </ligand>
</feature>
<proteinExistence type="inferred from homology"/>
<evidence type="ECO:0000256" key="2">
    <source>
        <dbReference type="ARBA" id="ARBA00004861"/>
    </source>
</evidence>
<dbReference type="EC" id="4.1.1.23" evidence="6"/>
<dbReference type="Proteomes" id="UP000235916">
    <property type="component" value="Unassembled WGS sequence"/>
</dbReference>
<comment type="caution">
    <text evidence="6">Lacks conserved residue(s) required for the propagation of feature annotation.</text>
</comment>
<feature type="domain" description="Orotidine 5'-phosphate decarboxylase" evidence="8">
    <location>
        <begin position="11"/>
        <end position="230"/>
    </location>
</feature>
<dbReference type="HAMAP" id="MF_01200_B">
    <property type="entry name" value="OMPdecase_type1_B"/>
    <property type="match status" value="1"/>
</dbReference>
<dbReference type="AlphaFoldDB" id="A0A2N8KZU4"/>
<comment type="pathway">
    <text evidence="2 6">Pyrimidine metabolism; UMP biosynthesis via de novo pathway; UMP from orotate: step 2/2.</text>
</comment>
<feature type="binding site" evidence="6 7">
    <location>
        <position position="214"/>
    </location>
    <ligand>
        <name>substrate</name>
    </ligand>
</feature>
<dbReference type="InterPro" id="IPR011060">
    <property type="entry name" value="RibuloseP-bd_barrel"/>
</dbReference>
<dbReference type="PANTHER" id="PTHR32119:SF2">
    <property type="entry name" value="OROTIDINE 5'-PHOSPHATE DECARBOXYLASE"/>
    <property type="match status" value="1"/>
</dbReference>
<dbReference type="InterPro" id="IPR047596">
    <property type="entry name" value="OMPdecase_bac"/>
</dbReference>
<comment type="similarity">
    <text evidence="6">Belongs to the OMP decarboxylase family. Type 1 subfamily.</text>
</comment>
<dbReference type="GO" id="GO:0004590">
    <property type="term" value="F:orotidine-5'-phosphate decarboxylase activity"/>
    <property type="evidence" value="ECO:0007669"/>
    <property type="project" value="UniProtKB-UniRule"/>
</dbReference>
<dbReference type="GO" id="GO:0044205">
    <property type="term" value="P:'de novo' UMP biosynthetic process"/>
    <property type="evidence" value="ECO:0007669"/>
    <property type="project" value="UniProtKB-UniRule"/>
</dbReference>
<gene>
    <name evidence="6" type="primary">pyrF</name>
    <name evidence="9" type="ORF">C1O66_16510</name>
</gene>
<dbReference type="InterPro" id="IPR001754">
    <property type="entry name" value="OMPdeCOase_dom"/>
</dbReference>
<dbReference type="SUPFAM" id="SSF51366">
    <property type="entry name" value="Ribulose-phoshate binding barrel"/>
    <property type="match status" value="1"/>
</dbReference>